<name>A0A2L2XCF7_9FIRM</name>
<feature type="domain" description="Glycosyl transferase family 1" evidence="1">
    <location>
        <begin position="192"/>
        <end position="322"/>
    </location>
</feature>
<dbReference type="Pfam" id="PF00534">
    <property type="entry name" value="Glycos_transf_1"/>
    <property type="match status" value="1"/>
</dbReference>
<dbReference type="AlphaFoldDB" id="A0A2L2XCF7"/>
<dbReference type="SUPFAM" id="SSF53756">
    <property type="entry name" value="UDP-Glycosyltransferase/glycogen phosphorylase"/>
    <property type="match status" value="1"/>
</dbReference>
<dbReference type="Gene3D" id="3.40.50.2000">
    <property type="entry name" value="Glycogen Phosphorylase B"/>
    <property type="match status" value="2"/>
</dbReference>
<dbReference type="GO" id="GO:0016757">
    <property type="term" value="F:glycosyltransferase activity"/>
    <property type="evidence" value="ECO:0007669"/>
    <property type="project" value="InterPro"/>
</dbReference>
<dbReference type="Pfam" id="PF13439">
    <property type="entry name" value="Glyco_transf_4"/>
    <property type="match status" value="1"/>
</dbReference>
<gene>
    <name evidence="3" type="ORF">DCCM_2941</name>
</gene>
<dbReference type="OrthoDB" id="9795068at2"/>
<evidence type="ECO:0000313" key="3">
    <source>
        <dbReference type="EMBL" id="GBF33830.1"/>
    </source>
</evidence>
<organism evidence="3 4">
    <name type="scientific">Desulfocucumis palustris</name>
    <dbReference type="NCBI Taxonomy" id="1898651"/>
    <lineage>
        <taxon>Bacteria</taxon>
        <taxon>Bacillati</taxon>
        <taxon>Bacillota</taxon>
        <taxon>Clostridia</taxon>
        <taxon>Eubacteriales</taxon>
        <taxon>Desulfocucumaceae</taxon>
        <taxon>Desulfocucumis</taxon>
    </lineage>
</organism>
<dbReference type="InterPro" id="IPR050194">
    <property type="entry name" value="Glycosyltransferase_grp1"/>
</dbReference>
<dbReference type="PANTHER" id="PTHR45947">
    <property type="entry name" value="SULFOQUINOVOSYL TRANSFERASE SQD2"/>
    <property type="match status" value="1"/>
</dbReference>
<feature type="domain" description="Glycosyltransferase subfamily 4-like N-terminal" evidence="2">
    <location>
        <begin position="15"/>
        <end position="183"/>
    </location>
</feature>
<dbReference type="InterPro" id="IPR001296">
    <property type="entry name" value="Glyco_trans_1"/>
</dbReference>
<dbReference type="PANTHER" id="PTHR45947:SF3">
    <property type="entry name" value="SULFOQUINOVOSYL TRANSFERASE SQD2"/>
    <property type="match status" value="1"/>
</dbReference>
<keyword evidence="4" id="KW-1185">Reference proteome</keyword>
<proteinExistence type="predicted"/>
<dbReference type="Proteomes" id="UP000239549">
    <property type="component" value="Unassembled WGS sequence"/>
</dbReference>
<comment type="caution">
    <text evidence="3">The sequence shown here is derived from an EMBL/GenBank/DDBJ whole genome shotgun (WGS) entry which is preliminary data.</text>
</comment>
<dbReference type="InterPro" id="IPR028098">
    <property type="entry name" value="Glyco_trans_4-like_N"/>
</dbReference>
<keyword evidence="3" id="KW-0808">Transferase</keyword>
<dbReference type="EMBL" id="BFAV01000121">
    <property type="protein sequence ID" value="GBF33830.1"/>
    <property type="molecule type" value="Genomic_DNA"/>
</dbReference>
<protein>
    <submittedName>
        <fullName evidence="3">Glycosyltransferase</fullName>
    </submittedName>
</protein>
<evidence type="ECO:0000313" key="4">
    <source>
        <dbReference type="Proteomes" id="UP000239549"/>
    </source>
</evidence>
<evidence type="ECO:0000259" key="2">
    <source>
        <dbReference type="Pfam" id="PF13439"/>
    </source>
</evidence>
<sequence length="377" mass="42364">MKLKVMHLISSMNQGGAQHLVLDYLRNLKDVPDVELKLVVIGEKKDSFYDQSLEKEHLDVEYLNCTGSRFRNSILRACQNWCSQVKAIDRAIRDYRPDIIHTHITIILKHALLPIVKNQVPLRFNTLHSDPAVYQGTNLLIAKYGLRLGYFVPVCITEEQAEKAKKRYGFRNYEILRNGIDTEAFQRAWISRDDARDRLYLPRDVFVLGSVGRFNKIKNYSFLLDVFAGVLIQKGNALLVLAGDGGERATLEHKANALNISDRVIFLGNREDVATVYCALDVFVLPSVHESCSLVTLEAQAVGTRCVVSAGIPAEAVATPNVRRMGEKASRDEWVSAILDDSYAEDIVCPLSEYDVKKASAGLKAMYLKYWSGLSHG</sequence>
<reference evidence="4" key="1">
    <citation type="submission" date="2018-02" db="EMBL/GenBank/DDBJ databases">
        <title>Genome sequence of Desulfocucumis palustris strain NAW-5.</title>
        <authorList>
            <person name="Watanabe M."/>
            <person name="Kojima H."/>
            <person name="Fukui M."/>
        </authorList>
    </citation>
    <scope>NUCLEOTIDE SEQUENCE [LARGE SCALE GENOMIC DNA]</scope>
    <source>
        <strain evidence="4">NAW-5</strain>
    </source>
</reference>
<accession>A0A2L2XCF7</accession>
<evidence type="ECO:0000259" key="1">
    <source>
        <dbReference type="Pfam" id="PF00534"/>
    </source>
</evidence>
<dbReference type="RefSeq" id="WP_104372169.1">
    <property type="nucleotide sequence ID" value="NZ_BFAV01000121.1"/>
</dbReference>